<dbReference type="EMBL" id="BARU01048414">
    <property type="protein sequence ID" value="GAH96128.1"/>
    <property type="molecule type" value="Genomic_DNA"/>
</dbReference>
<accession>X1LPS5</accession>
<feature type="transmembrane region" description="Helical" evidence="1">
    <location>
        <begin position="6"/>
        <end position="30"/>
    </location>
</feature>
<organism evidence="2">
    <name type="scientific">marine sediment metagenome</name>
    <dbReference type="NCBI Taxonomy" id="412755"/>
    <lineage>
        <taxon>unclassified sequences</taxon>
        <taxon>metagenomes</taxon>
        <taxon>ecological metagenomes</taxon>
    </lineage>
</organism>
<sequence length="42" mass="4392">MLGLIVPLAGLIDGINPCALAILIFFVTAISPTLKEKKAILV</sequence>
<evidence type="ECO:0000313" key="2">
    <source>
        <dbReference type="EMBL" id="GAH96128.1"/>
    </source>
</evidence>
<dbReference type="AlphaFoldDB" id="X1LPS5"/>
<proteinExistence type="predicted"/>
<keyword evidence="1" id="KW-0812">Transmembrane</keyword>
<gene>
    <name evidence="2" type="ORF">S03H2_71974</name>
</gene>
<comment type="caution">
    <text evidence="2">The sequence shown here is derived from an EMBL/GenBank/DDBJ whole genome shotgun (WGS) entry which is preliminary data.</text>
</comment>
<reference evidence="2" key="1">
    <citation type="journal article" date="2014" name="Front. Microbiol.">
        <title>High frequency of phylogenetically diverse reductive dehalogenase-homologous genes in deep subseafloor sedimentary metagenomes.</title>
        <authorList>
            <person name="Kawai M."/>
            <person name="Futagami T."/>
            <person name="Toyoda A."/>
            <person name="Takaki Y."/>
            <person name="Nishi S."/>
            <person name="Hori S."/>
            <person name="Arai W."/>
            <person name="Tsubouchi T."/>
            <person name="Morono Y."/>
            <person name="Uchiyama I."/>
            <person name="Ito T."/>
            <person name="Fujiyama A."/>
            <person name="Inagaki F."/>
            <person name="Takami H."/>
        </authorList>
    </citation>
    <scope>NUCLEOTIDE SEQUENCE</scope>
    <source>
        <strain evidence="2">Expedition CK06-06</strain>
    </source>
</reference>
<protein>
    <recommendedName>
        <fullName evidence="3">Cytochrome C biogenesis protein transmembrane domain-containing protein</fullName>
    </recommendedName>
</protein>
<keyword evidence="1" id="KW-1133">Transmembrane helix</keyword>
<evidence type="ECO:0008006" key="3">
    <source>
        <dbReference type="Google" id="ProtNLM"/>
    </source>
</evidence>
<name>X1LPS5_9ZZZZ</name>
<keyword evidence="1" id="KW-0472">Membrane</keyword>
<evidence type="ECO:0000256" key="1">
    <source>
        <dbReference type="SAM" id="Phobius"/>
    </source>
</evidence>
<feature type="non-terminal residue" evidence="2">
    <location>
        <position position="42"/>
    </location>
</feature>